<dbReference type="PANTHER" id="PTHR14430:SF0">
    <property type="entry name" value="SEC2P DOMAIN-CONTAINING PROTEIN"/>
    <property type="match status" value="1"/>
</dbReference>
<feature type="compositionally biased region" description="Low complexity" evidence="3">
    <location>
        <begin position="46"/>
        <end position="92"/>
    </location>
</feature>
<evidence type="ECO:0000259" key="4">
    <source>
        <dbReference type="Pfam" id="PF06428"/>
    </source>
</evidence>
<dbReference type="GO" id="GO:0051286">
    <property type="term" value="C:cell tip"/>
    <property type="evidence" value="ECO:0007669"/>
    <property type="project" value="TreeGrafter"/>
</dbReference>
<feature type="coiled-coil region" evidence="2">
    <location>
        <begin position="193"/>
        <end position="341"/>
    </location>
</feature>
<dbReference type="GO" id="GO:0006887">
    <property type="term" value="P:exocytosis"/>
    <property type="evidence" value="ECO:0007669"/>
    <property type="project" value="TreeGrafter"/>
</dbReference>
<keyword evidence="1 2" id="KW-0175">Coiled coil</keyword>
<evidence type="ECO:0000313" key="6">
    <source>
        <dbReference type="Proteomes" id="UP000006757"/>
    </source>
</evidence>
<reference evidence="5 6" key="1">
    <citation type="journal article" date="2012" name="Eukaryot. Cell">
        <title>Genome sequence of the Trichosporon asahii environmental strain CBS 8904.</title>
        <authorList>
            <person name="Yang R.Y."/>
            <person name="Li H.T."/>
            <person name="Zhu H."/>
            <person name="Zhou G.P."/>
            <person name="Wang M."/>
            <person name="Wang L."/>
        </authorList>
    </citation>
    <scope>NUCLEOTIDE SEQUENCE [LARGE SCALE GENOMIC DNA]</scope>
    <source>
        <strain evidence="5 6">CBS 8904</strain>
    </source>
</reference>
<feature type="compositionally biased region" description="Polar residues" evidence="3">
    <location>
        <begin position="623"/>
        <end position="635"/>
    </location>
</feature>
<accession>K1VUL5</accession>
<dbReference type="OMA" id="REDMFWA"/>
<dbReference type="InParanoid" id="K1VUL5"/>
<dbReference type="GO" id="GO:0005085">
    <property type="term" value="F:guanyl-nucleotide exchange factor activity"/>
    <property type="evidence" value="ECO:0007669"/>
    <property type="project" value="InterPro"/>
</dbReference>
<feature type="compositionally biased region" description="Low complexity" evidence="3">
    <location>
        <begin position="8"/>
        <end position="23"/>
    </location>
</feature>
<feature type="compositionally biased region" description="Polar residues" evidence="3">
    <location>
        <begin position="649"/>
        <end position="661"/>
    </location>
</feature>
<dbReference type="InterPro" id="IPR009449">
    <property type="entry name" value="Sec2_N"/>
</dbReference>
<dbReference type="Pfam" id="PF06428">
    <property type="entry name" value="Sec2p"/>
    <property type="match status" value="1"/>
</dbReference>
<organism evidence="5 6">
    <name type="scientific">Trichosporon asahii var. asahii (strain CBS 8904)</name>
    <name type="common">Yeast</name>
    <dbReference type="NCBI Taxonomy" id="1220162"/>
    <lineage>
        <taxon>Eukaryota</taxon>
        <taxon>Fungi</taxon>
        <taxon>Dikarya</taxon>
        <taxon>Basidiomycota</taxon>
        <taxon>Agaricomycotina</taxon>
        <taxon>Tremellomycetes</taxon>
        <taxon>Trichosporonales</taxon>
        <taxon>Trichosporonaceae</taxon>
        <taxon>Trichosporon</taxon>
    </lineage>
</organism>
<dbReference type="eggNOG" id="KOG4324">
    <property type="taxonomic scope" value="Eukaryota"/>
</dbReference>
<feature type="compositionally biased region" description="Low complexity" evidence="3">
    <location>
        <begin position="550"/>
        <end position="571"/>
    </location>
</feature>
<dbReference type="GO" id="GO:0070319">
    <property type="term" value="C:Golgi to plasma membrane transport vesicle"/>
    <property type="evidence" value="ECO:0007669"/>
    <property type="project" value="TreeGrafter"/>
</dbReference>
<dbReference type="STRING" id="1220162.K1VUL5"/>
<feature type="compositionally biased region" description="Basic and acidic residues" evidence="3">
    <location>
        <begin position="801"/>
        <end position="824"/>
    </location>
</feature>
<dbReference type="PANTHER" id="PTHR14430">
    <property type="entry name" value="RABIN3-RELATED"/>
    <property type="match status" value="1"/>
</dbReference>
<feature type="compositionally biased region" description="Low complexity" evidence="3">
    <location>
        <begin position="783"/>
        <end position="800"/>
    </location>
</feature>
<dbReference type="OrthoDB" id="1748564at2759"/>
<feature type="compositionally biased region" description="Basic and acidic residues" evidence="3">
    <location>
        <begin position="905"/>
        <end position="936"/>
    </location>
</feature>
<feature type="compositionally biased region" description="Low complexity" evidence="3">
    <location>
        <begin position="146"/>
        <end position="171"/>
    </location>
</feature>
<feature type="compositionally biased region" description="Basic and acidic residues" evidence="3">
    <location>
        <begin position="947"/>
        <end position="960"/>
    </location>
</feature>
<comment type="caution">
    <text evidence="5">The sequence shown here is derived from an EMBL/GenBank/DDBJ whole genome shotgun (WGS) entry which is preliminary data.</text>
</comment>
<sequence>MSDDKPDAAPAPAAEVSPPAAVVEDAKPATESDTSAAQVDAKTEAAEPAATTEAPASPAKPATPDEFVDATDAPAADAPATDSATTTAAAVPSTPPKPPTALPSRNGEHAEDKGAGTVELGSPIAEIKEKRKPTALQLDDVHAPPRSSIEVSAASVASHAVSRSRASSRASLQKRPWTPSLEHPPDSPTSSLISSLRQQLELLSDQATLLNSKLVDSISKHADLEDTIFGLQSEKEQQLRQIDELEKAKAQWEESMNTGLLVERSQIRDEMQRLAAGLVEEEKRRGTEEERRQQVESEVDQLTASLFDQAEERERVTVENLAAAEAAIKDMQAHLQSLEGAASAGAGPVHQPLPRRYLSSHPPYAEFLSLLSHLRALRPRTQRARELYAAPLVPNLLAQPFLARAIAEDHEPTLRLDAAPELSWLSRRNVGSAIIAGELLIEPAPAASFGPLDSINCAMCGTGVFSRSAQPTSRFSLKPFFGSSSTGSAHSPTSAQVYAFRTTEADAKAYPLCKNGWCLERLRSACALWHFVRTGIVAPVWAGEDGTDESSVSLHPPSPSPAHTQTSHHQQTITVTADDLLGEHPRIGRSVSQPAPAKPANTPPATEKKSGWGIGGFKMGWSSRPQTPSAPSVSSEVRKEDDSDGATMRTANSAVQTPTDADSTRAIYEGKTAREATAEQAAEAASGVDTTVKAEAEEPETKSELRAKDQEGQPASESARRPRSPSLATTDSEYSITTPPNEPKEPKETNPSSPADAAEVADALVKVNLEAEPKPEAAEGEATETNTPAEAAEAAEPTSEADTKPEATDADAETKPEATEESKTEGSPPPRPERKRAAPPPPLPKRSERRAAGSNASTPTAGHFPGTPTAPGPPSGPGSATPPSVSSAPGTPAEPTAAPAAQTEAEVKEPEAEQAEAEHAGAKHAEVKEAEVKAGEPAEEPTEEPAEEKAECKAESKEPTEPTAPLTPTTPKLPPPPRHFAVTSAHPGATATAAAEAATSPRSPRSAAFASNERNERRASAALSPSTSPRASTSLSRSNSTTAPSAPSLPPRVNVRHASNPASTGGAGKEESGPREKTFLVGEEWEVRCWKQIIRLKEDMWRARVGVVDDQ</sequence>
<dbReference type="Proteomes" id="UP000006757">
    <property type="component" value="Unassembled WGS sequence"/>
</dbReference>
<evidence type="ECO:0000313" key="5">
    <source>
        <dbReference type="EMBL" id="EKD00473.1"/>
    </source>
</evidence>
<dbReference type="InterPro" id="IPR040351">
    <property type="entry name" value="RAB3IL/RAB3IP/Sec2"/>
</dbReference>
<feature type="compositionally biased region" description="Polar residues" evidence="3">
    <location>
        <begin position="1023"/>
        <end position="1035"/>
    </location>
</feature>
<feature type="compositionally biased region" description="Low complexity" evidence="3">
    <location>
        <begin position="961"/>
        <end position="970"/>
    </location>
</feature>
<feature type="compositionally biased region" description="Basic and acidic residues" evidence="3">
    <location>
        <begin position="1068"/>
        <end position="1078"/>
    </location>
</feature>
<dbReference type="EMBL" id="AMBO01000340">
    <property type="protein sequence ID" value="EKD00473.1"/>
    <property type="molecule type" value="Genomic_DNA"/>
</dbReference>
<evidence type="ECO:0000256" key="1">
    <source>
        <dbReference type="ARBA" id="ARBA00023054"/>
    </source>
</evidence>
<proteinExistence type="predicted"/>
<dbReference type="Gene3D" id="6.10.140.910">
    <property type="match status" value="1"/>
</dbReference>
<dbReference type="SUPFAM" id="SSF144284">
    <property type="entry name" value="Sec2 N-terminal region"/>
    <property type="match status" value="1"/>
</dbReference>
<name>K1VUL5_TRIAC</name>
<feature type="region of interest" description="Disordered" evidence="3">
    <location>
        <begin position="545"/>
        <end position="571"/>
    </location>
</feature>
<feature type="region of interest" description="Disordered" evidence="3">
    <location>
        <begin position="585"/>
        <end position="1078"/>
    </location>
</feature>
<feature type="region of interest" description="Disordered" evidence="3">
    <location>
        <begin position="1"/>
        <end position="193"/>
    </location>
</feature>
<feature type="compositionally biased region" description="Acidic residues" evidence="3">
    <location>
        <begin position="937"/>
        <end position="946"/>
    </location>
</feature>
<feature type="domain" description="GDP/GTP exchange factor Sec2 N-terminal" evidence="4">
    <location>
        <begin position="222"/>
        <end position="312"/>
    </location>
</feature>
<feature type="compositionally biased region" description="Low complexity" evidence="3">
    <location>
        <begin position="858"/>
        <end position="867"/>
    </location>
</feature>
<dbReference type="CDD" id="cd21044">
    <property type="entry name" value="Rab11BD_RAB3IP_like"/>
    <property type="match status" value="1"/>
</dbReference>
<evidence type="ECO:0000256" key="2">
    <source>
        <dbReference type="SAM" id="Coils"/>
    </source>
</evidence>
<dbReference type="HOGENOM" id="CLU_281068_0_0_1"/>
<feature type="compositionally biased region" description="Low complexity" evidence="3">
    <location>
        <begin position="983"/>
        <end position="1011"/>
    </location>
</feature>
<protein>
    <recommendedName>
        <fullName evidence="4">GDP/GTP exchange factor Sec2 N-terminal domain-containing protein</fullName>
    </recommendedName>
</protein>
<feature type="compositionally biased region" description="Low complexity" evidence="3">
    <location>
        <begin position="1036"/>
        <end position="1046"/>
    </location>
</feature>
<feature type="compositionally biased region" description="Low complexity" evidence="3">
    <location>
        <begin position="594"/>
        <end position="605"/>
    </location>
</feature>
<evidence type="ECO:0000256" key="3">
    <source>
        <dbReference type="SAM" id="MobiDB-lite"/>
    </source>
</evidence>
<gene>
    <name evidence="5" type="ORF">A1Q2_05138</name>
</gene>
<dbReference type="AlphaFoldDB" id="K1VUL5"/>
<feature type="compositionally biased region" description="Basic and acidic residues" evidence="3">
    <location>
        <begin position="692"/>
        <end position="711"/>
    </location>
</feature>
<keyword evidence="6" id="KW-1185">Reference proteome</keyword>
<feature type="compositionally biased region" description="Low complexity" evidence="3">
    <location>
        <begin position="877"/>
        <end position="904"/>
    </location>
</feature>